<dbReference type="STRING" id="1218506.JF75_00980"/>
<dbReference type="InterPro" id="IPR050363">
    <property type="entry name" value="MIP/Aquaporin"/>
</dbReference>
<feature type="transmembrane region" description="Helical" evidence="8">
    <location>
        <begin position="146"/>
        <end position="168"/>
    </location>
</feature>
<comment type="similarity">
    <text evidence="2 7">Belongs to the MIP/aquaporin (TC 1.A.8) family.</text>
</comment>
<dbReference type="InterPro" id="IPR022357">
    <property type="entry name" value="MIP_CS"/>
</dbReference>
<dbReference type="PANTHER" id="PTHR43829">
    <property type="entry name" value="AQUAPORIN OR AQUAGLYCEROPORIN RELATED"/>
    <property type="match status" value="1"/>
</dbReference>
<dbReference type="InterPro" id="IPR000425">
    <property type="entry name" value="MIP"/>
</dbReference>
<feature type="transmembrane region" description="Helical" evidence="8">
    <location>
        <begin position="96"/>
        <end position="118"/>
    </location>
</feature>
<dbReference type="RefSeq" id="WP_046331403.1">
    <property type="nucleotide sequence ID" value="NZ_JBHTBO010000007.1"/>
</dbReference>
<dbReference type="CDD" id="cd00333">
    <property type="entry name" value="MIP"/>
    <property type="match status" value="1"/>
</dbReference>
<evidence type="ECO:0000256" key="8">
    <source>
        <dbReference type="SAM" id="Phobius"/>
    </source>
</evidence>
<dbReference type="PROSITE" id="PS00221">
    <property type="entry name" value="MIP"/>
    <property type="match status" value="1"/>
</dbReference>
<dbReference type="SUPFAM" id="SSF81338">
    <property type="entry name" value="Aquaporin-like"/>
    <property type="match status" value="1"/>
</dbReference>
<evidence type="ECO:0000313" key="10">
    <source>
        <dbReference type="Proteomes" id="UP000033612"/>
    </source>
</evidence>
<dbReference type="GO" id="GO:0005886">
    <property type="term" value="C:plasma membrane"/>
    <property type="evidence" value="ECO:0007669"/>
    <property type="project" value="TreeGrafter"/>
</dbReference>
<dbReference type="Gene3D" id="1.20.1080.10">
    <property type="entry name" value="Glycerol uptake facilitator protein"/>
    <property type="match status" value="1"/>
</dbReference>
<dbReference type="AlphaFoldDB" id="A0A0F4LN73"/>
<dbReference type="NCBIfam" id="TIGR00861">
    <property type="entry name" value="MIP"/>
    <property type="match status" value="1"/>
</dbReference>
<feature type="transmembrane region" description="Helical" evidence="8">
    <location>
        <begin position="47"/>
        <end position="66"/>
    </location>
</feature>
<dbReference type="OrthoDB" id="9807293at2"/>
<proteinExistence type="inferred from homology"/>
<feature type="transmembrane region" description="Helical" evidence="8">
    <location>
        <begin position="9"/>
        <end position="27"/>
    </location>
</feature>
<organism evidence="9 10">
    <name type="scientific">Lactobacillus kimbladii</name>
    <dbReference type="NCBI Taxonomy" id="1218506"/>
    <lineage>
        <taxon>Bacteria</taxon>
        <taxon>Bacillati</taxon>
        <taxon>Bacillota</taxon>
        <taxon>Bacilli</taxon>
        <taxon>Lactobacillales</taxon>
        <taxon>Lactobacillaceae</taxon>
        <taxon>Lactobacillus</taxon>
    </lineage>
</organism>
<evidence type="ECO:0000256" key="2">
    <source>
        <dbReference type="ARBA" id="ARBA00006175"/>
    </source>
</evidence>
<evidence type="ECO:0000256" key="3">
    <source>
        <dbReference type="ARBA" id="ARBA00022448"/>
    </source>
</evidence>
<dbReference type="Pfam" id="PF00230">
    <property type="entry name" value="MIP"/>
    <property type="match status" value="1"/>
</dbReference>
<comment type="subcellular location">
    <subcellularLocation>
        <location evidence="1">Membrane</location>
        <topology evidence="1">Multi-pass membrane protein</topology>
    </subcellularLocation>
</comment>
<dbReference type="PANTHER" id="PTHR43829:SF9">
    <property type="entry name" value="AQUAPORIN-9"/>
    <property type="match status" value="1"/>
</dbReference>
<dbReference type="PRINTS" id="PR00783">
    <property type="entry name" value="MINTRINSICP"/>
</dbReference>
<name>A0A0F4LN73_9LACO</name>
<feature type="transmembrane region" description="Helical" evidence="8">
    <location>
        <begin position="228"/>
        <end position="248"/>
    </location>
</feature>
<dbReference type="GO" id="GO:0015254">
    <property type="term" value="F:glycerol channel activity"/>
    <property type="evidence" value="ECO:0007669"/>
    <property type="project" value="TreeGrafter"/>
</dbReference>
<comment type="caution">
    <text evidence="9">The sequence shown here is derived from an EMBL/GenBank/DDBJ whole genome shotgun (WGS) entry which is preliminary data.</text>
</comment>
<evidence type="ECO:0000256" key="5">
    <source>
        <dbReference type="ARBA" id="ARBA00022989"/>
    </source>
</evidence>
<dbReference type="EMBL" id="JXLH01000003">
    <property type="protein sequence ID" value="KJY59753.1"/>
    <property type="molecule type" value="Genomic_DNA"/>
</dbReference>
<evidence type="ECO:0000256" key="4">
    <source>
        <dbReference type="ARBA" id="ARBA00022692"/>
    </source>
</evidence>
<dbReference type="Proteomes" id="UP000033612">
    <property type="component" value="Unassembled WGS sequence"/>
</dbReference>
<dbReference type="PATRIC" id="fig|1218506.3.peg.131"/>
<keyword evidence="4 7" id="KW-0812">Transmembrane</keyword>
<evidence type="ECO:0000256" key="6">
    <source>
        <dbReference type="ARBA" id="ARBA00023136"/>
    </source>
</evidence>
<dbReference type="HOGENOM" id="CLU_020019_9_2_9"/>
<keyword evidence="5 8" id="KW-1133">Transmembrane helix</keyword>
<keyword evidence="6 8" id="KW-0472">Membrane</keyword>
<keyword evidence="3 7" id="KW-0813">Transport</keyword>
<keyword evidence="10" id="KW-1185">Reference proteome</keyword>
<evidence type="ECO:0000313" key="9">
    <source>
        <dbReference type="EMBL" id="KJY59753.1"/>
    </source>
</evidence>
<dbReference type="InterPro" id="IPR023271">
    <property type="entry name" value="Aquaporin-like"/>
</dbReference>
<evidence type="ECO:0000256" key="1">
    <source>
        <dbReference type="ARBA" id="ARBA00004141"/>
    </source>
</evidence>
<accession>A0A0F4LN73</accession>
<reference evidence="9 10" key="1">
    <citation type="submission" date="2015-01" db="EMBL/GenBank/DDBJ databases">
        <title>Comparative genomics of the lactic acid bacteria isolated from the honey bee gut.</title>
        <authorList>
            <person name="Ellegaard K.M."/>
            <person name="Tamarit D."/>
            <person name="Javelind E."/>
            <person name="Olofsson T."/>
            <person name="Andersson S.G."/>
            <person name="Vasquez A."/>
        </authorList>
    </citation>
    <scope>NUCLEOTIDE SEQUENCE [LARGE SCALE GENOMIC DNA]</scope>
    <source>
        <strain evidence="9 10">Hma2</strain>
    </source>
</reference>
<protein>
    <submittedName>
        <fullName evidence="9">Glycerol uptake facilitator protein</fullName>
    </submittedName>
</protein>
<sequence length="251" mass="26562">MTGSWMTRYLAEFLGTAVFIVFGNGSVANSFLKKTTANGKDGQANGGWIFIALGFGFGVMIPAMMFGSISGNHINPAITIAKAAAGVFPWSHVTQYIVAQMLGAIVGQLLVVAIYWPYFKETTNGEGKIFSCFATGETLNNKLNGFIAEFIGTAILVFTCTGIYSGVFFNQSVDIANVGVGFIIMALVIADGGPTGPALNPARDLGPRIVHAILPIPNKGSSNWDYSLVPVVAPILGGVVGIFIYKLCFKM</sequence>
<evidence type="ECO:0000256" key="7">
    <source>
        <dbReference type="RuleBase" id="RU000477"/>
    </source>
</evidence>
<gene>
    <name evidence="9" type="ORF">JF75_00980</name>
</gene>